<feature type="domain" description="SUN" evidence="10">
    <location>
        <begin position="593"/>
        <end position="754"/>
    </location>
</feature>
<evidence type="ECO:0000256" key="8">
    <source>
        <dbReference type="SAM" id="MobiDB-lite"/>
    </source>
</evidence>
<protein>
    <submittedName>
        <fullName evidence="11">Sad1 and UNC84 domain containing 1</fullName>
    </submittedName>
</protein>
<evidence type="ECO:0000313" key="12">
    <source>
        <dbReference type="Proteomes" id="UP000694417"/>
    </source>
</evidence>
<dbReference type="InterPro" id="IPR045119">
    <property type="entry name" value="SUN1-5"/>
</dbReference>
<dbReference type="Proteomes" id="UP000694417">
    <property type="component" value="Unplaced"/>
</dbReference>
<dbReference type="InterPro" id="IPR032680">
    <property type="entry name" value="SUN1_N"/>
</dbReference>
<dbReference type="GeneTree" id="ENSGT00940000155830"/>
<dbReference type="GO" id="GO:0005637">
    <property type="term" value="C:nuclear inner membrane"/>
    <property type="evidence" value="ECO:0007669"/>
    <property type="project" value="UniProtKB-SubCell"/>
</dbReference>
<name>A0A8D2IFK8_UROPR</name>
<dbReference type="CDD" id="cd21439">
    <property type="entry name" value="SUN1_cc1"/>
    <property type="match status" value="1"/>
</dbReference>
<evidence type="ECO:0000256" key="5">
    <source>
        <dbReference type="ARBA" id="ARBA00023254"/>
    </source>
</evidence>
<feature type="transmembrane region" description="Helical" evidence="9">
    <location>
        <begin position="258"/>
        <end position="277"/>
    </location>
</feature>
<reference evidence="11" key="1">
    <citation type="submission" date="2025-08" db="UniProtKB">
        <authorList>
            <consortium name="Ensembl"/>
        </authorList>
    </citation>
    <scope>IDENTIFICATION</scope>
</reference>
<comment type="subcellular location">
    <subcellularLocation>
        <location evidence="6">Nucleus inner membrane</location>
        <topology evidence="6">Single-pass type II membrane protein</topology>
    </subcellularLocation>
</comment>
<keyword evidence="12" id="KW-1185">Reference proteome</keyword>
<evidence type="ECO:0000256" key="2">
    <source>
        <dbReference type="ARBA" id="ARBA00022989"/>
    </source>
</evidence>
<dbReference type="GO" id="GO:0021817">
    <property type="term" value="P:nucleokinesis involved in cell motility in cerebral cortex radial glia guided migration"/>
    <property type="evidence" value="ECO:0007669"/>
    <property type="project" value="UniProtKB-ARBA"/>
</dbReference>
<evidence type="ECO:0000256" key="3">
    <source>
        <dbReference type="ARBA" id="ARBA00023054"/>
    </source>
</evidence>
<evidence type="ECO:0000256" key="1">
    <source>
        <dbReference type="ARBA" id="ARBA00022692"/>
    </source>
</evidence>
<dbReference type="PANTHER" id="PTHR12911:SF23">
    <property type="entry name" value="SUN DOMAIN-CONTAINING PROTEIN 1"/>
    <property type="match status" value="1"/>
</dbReference>
<dbReference type="Pfam" id="PF07738">
    <property type="entry name" value="Sad1_UNC"/>
    <property type="match status" value="1"/>
</dbReference>
<accession>A0A8D2IFK8</accession>
<keyword evidence="5" id="KW-0469">Meiosis</keyword>
<dbReference type="GO" id="GO:0034993">
    <property type="term" value="C:meiotic nuclear membrane microtubule tethering complex"/>
    <property type="evidence" value="ECO:0007669"/>
    <property type="project" value="TreeGrafter"/>
</dbReference>
<dbReference type="PANTHER" id="PTHR12911">
    <property type="entry name" value="SAD1/UNC-84-LIKE PROTEIN-RELATED"/>
    <property type="match status" value="1"/>
</dbReference>
<dbReference type="GO" id="GO:0051321">
    <property type="term" value="P:meiotic cell cycle"/>
    <property type="evidence" value="ECO:0007669"/>
    <property type="project" value="UniProtKB-KW"/>
</dbReference>
<dbReference type="Ensembl" id="ENSUPAT00010030877.1">
    <property type="protein sequence ID" value="ENSUPAP00010027131.1"/>
    <property type="gene ID" value="ENSUPAG00010020771.1"/>
</dbReference>
<evidence type="ECO:0000256" key="6">
    <source>
        <dbReference type="ARBA" id="ARBA00037816"/>
    </source>
</evidence>
<evidence type="ECO:0000256" key="4">
    <source>
        <dbReference type="ARBA" id="ARBA00023136"/>
    </source>
</evidence>
<sequence length="755" mass="84304">MDFSRLHTYTPPQCVPENTGYTYALSSSYSSDALDFEIEHKLDPVFDSPRMSRRSLRLVTTTYSSGDGQAVDLHSCTSRAASLQGGAARTAKQRRSASKPAFSINHLSGKATSSGASQGSSRNLRSTTAPRPPVLDESLIREQTKVDHFWGLDDDGDLKGGTKAATQGNGDLATDATTHNGYICRDCSMLSQRTEALTAHPASQGPSSRVYSRDRNPKRKAASGMLWWLGIGWYQFVTLISWLNVFLLTRCLRNICKFLILLIPLLLLLGAGISLWGQGDFLSLLPILNWTNVHSAHRTNDPKDMFRPGASYLNQPLQADDRASQWHQESDMGHQVASLTAQCHNHDQKLKELTVLLQKLQVRVNQMDDGREGLSSWVKDTVTQHLREMGLAGLPSTETNIVTFNHDHEVRLSNLEDILGKLRETSEAIQKELEHIKQKTISGAEEQPLLPRIQHLELELGLLRTQLSDWQHQKASCEEVDTQVRETIKLLFSEDQQGGSLEWLLQKFSSQFVSKDDLQVLLQDLELQVLKNITHHITVTGQAPTSEAVVSAMSNTGVSGITEEQVHVLVNKALKLYSQDKTGMVDFALESGGGSILSTRCSETYETKTALLSLFGIPLWYFSQSPRVVIQPDIYPGNCWAFKGSQGYLVVRLSMKIHPTTFTVEHIPKTLSPTGNISSAPKDFAVYGLENEYQEEGQPLGQFTYDQEGESLQMFHAPERPDKAFQILELRILSNWGHPEYTCLYRFRVHGEPAK</sequence>
<dbReference type="InterPro" id="IPR012919">
    <property type="entry name" value="SUN_dom"/>
</dbReference>
<dbReference type="GO" id="GO:0000781">
    <property type="term" value="C:chromosome, telomeric region"/>
    <property type="evidence" value="ECO:0007669"/>
    <property type="project" value="UniProtKB-ARBA"/>
</dbReference>
<keyword evidence="3 7" id="KW-0175">Coiled coil</keyword>
<proteinExistence type="predicted"/>
<dbReference type="FunFam" id="2.60.120.260:FF:000009">
    <property type="entry name" value="SUN domain-containing protein 1 isoform X1"/>
    <property type="match status" value="1"/>
</dbReference>
<organism evidence="11 12">
    <name type="scientific">Urocitellus parryii</name>
    <name type="common">Arctic ground squirrel</name>
    <name type="synonym">Spermophilus parryii</name>
    <dbReference type="NCBI Taxonomy" id="9999"/>
    <lineage>
        <taxon>Eukaryota</taxon>
        <taxon>Metazoa</taxon>
        <taxon>Chordata</taxon>
        <taxon>Craniata</taxon>
        <taxon>Vertebrata</taxon>
        <taxon>Euteleostomi</taxon>
        <taxon>Mammalia</taxon>
        <taxon>Eutheria</taxon>
        <taxon>Euarchontoglires</taxon>
        <taxon>Glires</taxon>
        <taxon>Rodentia</taxon>
        <taxon>Sciuromorpha</taxon>
        <taxon>Sciuridae</taxon>
        <taxon>Xerinae</taxon>
        <taxon>Marmotini</taxon>
        <taxon>Urocitellus</taxon>
    </lineage>
</organism>
<dbReference type="AlphaFoldDB" id="A0A8D2IFK8"/>
<keyword evidence="2 9" id="KW-1133">Transmembrane helix</keyword>
<evidence type="ECO:0000313" key="11">
    <source>
        <dbReference type="Ensembl" id="ENSUPAP00010027131.1"/>
    </source>
</evidence>
<feature type="coiled-coil region" evidence="7">
    <location>
        <begin position="412"/>
        <end position="473"/>
    </location>
</feature>
<gene>
    <name evidence="11" type="primary">SUN1</name>
</gene>
<evidence type="ECO:0000259" key="10">
    <source>
        <dbReference type="PROSITE" id="PS51469"/>
    </source>
</evidence>
<reference evidence="11" key="2">
    <citation type="submission" date="2025-09" db="UniProtKB">
        <authorList>
            <consortium name="Ensembl"/>
        </authorList>
    </citation>
    <scope>IDENTIFICATION</scope>
</reference>
<dbReference type="PROSITE" id="PS51469">
    <property type="entry name" value="SUN"/>
    <property type="match status" value="1"/>
</dbReference>
<evidence type="ECO:0000256" key="7">
    <source>
        <dbReference type="SAM" id="Coils"/>
    </source>
</evidence>
<feature type="compositionally biased region" description="Polar residues" evidence="8">
    <location>
        <begin position="110"/>
        <end position="129"/>
    </location>
</feature>
<feature type="transmembrane region" description="Helical" evidence="9">
    <location>
        <begin position="225"/>
        <end position="246"/>
    </location>
</feature>
<dbReference type="Pfam" id="PF18580">
    <property type="entry name" value="HTH_SUN2"/>
    <property type="match status" value="1"/>
</dbReference>
<dbReference type="GO" id="GO:0043495">
    <property type="term" value="F:protein-membrane adaptor activity"/>
    <property type="evidence" value="ECO:0007669"/>
    <property type="project" value="TreeGrafter"/>
</dbReference>
<dbReference type="Gene3D" id="2.60.120.260">
    <property type="entry name" value="Galactose-binding domain-like"/>
    <property type="match status" value="1"/>
</dbReference>
<dbReference type="Pfam" id="PF09387">
    <property type="entry name" value="MRP"/>
    <property type="match status" value="1"/>
</dbReference>
<keyword evidence="1 9" id="KW-0812">Transmembrane</keyword>
<keyword evidence="4 9" id="KW-0472">Membrane</keyword>
<evidence type="ECO:0000256" key="9">
    <source>
        <dbReference type="SAM" id="Phobius"/>
    </source>
</evidence>
<dbReference type="InterPro" id="IPR040994">
    <property type="entry name" value="Sun_CC2"/>
</dbReference>
<feature type="region of interest" description="Disordered" evidence="8">
    <location>
        <begin position="84"/>
        <end position="140"/>
    </location>
</feature>
<dbReference type="GO" id="GO:0051642">
    <property type="term" value="P:centrosome localization"/>
    <property type="evidence" value="ECO:0007669"/>
    <property type="project" value="UniProtKB-ARBA"/>
</dbReference>